<organism evidence="10 11">
    <name type="scientific">Anaeramoeba flamelloides</name>
    <dbReference type="NCBI Taxonomy" id="1746091"/>
    <lineage>
        <taxon>Eukaryota</taxon>
        <taxon>Metamonada</taxon>
        <taxon>Anaeramoebidae</taxon>
        <taxon>Anaeramoeba</taxon>
    </lineage>
</organism>
<evidence type="ECO:0000256" key="3">
    <source>
        <dbReference type="ARBA" id="ARBA00022741"/>
    </source>
</evidence>
<dbReference type="InterPro" id="IPR003439">
    <property type="entry name" value="ABC_transporter-like_ATP-bd"/>
</dbReference>
<dbReference type="PROSITE" id="PS00211">
    <property type="entry name" value="ABC_TRANSPORTER_1"/>
    <property type="match status" value="1"/>
</dbReference>
<sequence>MAIKRKIRQTTVLLEKHYKQLIRNKKTTFFLLIGIPFLFQLALLLMGKSVQSTISSEDEKILHQPQEEFQFPRCNTKFDKNCITLAYNKKSHPQVQQVITLLQQEHDLPDKEIHSVDTEEDLDTYLFDHPNTTVAGLVFRFDSEANPDTIPSDSKFFIQINETTIYTYVGVDDYLDVFVPIQISLQKALFKVIGDYDLDLDITYMKYPHPQLTPSDIIPSAGANFWFWALLFQMIIQLSQIVEEKETRKRFGMRMMGLSDSSYWLSWFVLNFGVLLLSIFILIASGAMFGFNFFLNNSFATYFVLFMLFGLNVVALSFFLSTLIKKAKTATMVGFGIFCFFTILNSVASTVIYSDLVPKAVGILFAFLSPVVFSKGINDLAQYTLTDEDPGLKWKNIGDTSDIFPLSTCYLWLLLDFAIYMLLAIYFDNVVPGEIGTAKKPWYFLTKEYWKGVQKEHEKINVSNSDNSDSSSSDNSNSRTGTNSNSDSDLEKRVQKKSNSKKFEDYDVKRIRKKLIQGKESKNSVLKIYGMTKIFRKNFLKKTIKDFKAVDDLYLTMESEQLLALLGPNGSGKTTTINMLTGLFPPTEGTAKIYGKSILSEISQVRDNLGVCPQHDILWDELTAREHIKMFAGLKNLPKDQIPEEIEDRLAEVDLTDVSNQRVGSFSGGMKRRLSVAIALTGSAEVVLLDEPTTGMDPVARRHVWEIIEKAKKKRVILLTTHSMEEADILSDKIAIIAAGKLRCVGSSLHLKNKFGTGYRISIIAEEGKIDGVKKMVKKKFQKANFLGETITTITIEIPRKKNKALPQFFEYLEKNQKRLGISDFSVSLTTLEEVFLNIAERAADERILEIKEKIGDDEEALQELEKNIKTTHYSDNFSKKKSTDDDKKKKNKRKKKKPKKDLKKKISSSSQFSSDTSSTNIDED</sequence>
<feature type="transmembrane region" description="Helical" evidence="8">
    <location>
        <begin position="263"/>
        <end position="287"/>
    </location>
</feature>
<feature type="region of interest" description="Disordered" evidence="7">
    <location>
        <begin position="873"/>
        <end position="925"/>
    </location>
</feature>
<protein>
    <submittedName>
        <fullName evidence="10">Abc transporter a family member 1-related</fullName>
    </submittedName>
</protein>
<feature type="compositionally biased region" description="Basic residues" evidence="7">
    <location>
        <begin position="890"/>
        <end position="907"/>
    </location>
</feature>
<evidence type="ECO:0000256" key="7">
    <source>
        <dbReference type="SAM" id="MobiDB-lite"/>
    </source>
</evidence>
<name>A0ABQ8X1S8_9EUKA</name>
<accession>A0ABQ8X1S8</accession>
<feature type="region of interest" description="Disordered" evidence="7">
    <location>
        <begin position="461"/>
        <end position="498"/>
    </location>
</feature>
<evidence type="ECO:0000313" key="11">
    <source>
        <dbReference type="Proteomes" id="UP001150062"/>
    </source>
</evidence>
<dbReference type="PANTHER" id="PTHR19229">
    <property type="entry name" value="ATP-BINDING CASSETTE TRANSPORTER SUBFAMILY A ABCA"/>
    <property type="match status" value="1"/>
</dbReference>
<dbReference type="InterPro" id="IPR026082">
    <property type="entry name" value="ABCA"/>
</dbReference>
<evidence type="ECO:0000256" key="8">
    <source>
        <dbReference type="SAM" id="Phobius"/>
    </source>
</evidence>
<keyword evidence="6 8" id="KW-0472">Membrane</keyword>
<dbReference type="InterPro" id="IPR056264">
    <property type="entry name" value="R2_ABCA1-4-like"/>
</dbReference>
<feature type="transmembrane region" description="Helical" evidence="8">
    <location>
        <begin position="299"/>
        <end position="320"/>
    </location>
</feature>
<dbReference type="SMART" id="SM00382">
    <property type="entry name" value="AAA"/>
    <property type="match status" value="1"/>
</dbReference>
<dbReference type="InterPro" id="IPR027417">
    <property type="entry name" value="P-loop_NTPase"/>
</dbReference>
<keyword evidence="3" id="KW-0547">Nucleotide-binding</keyword>
<feature type="transmembrane region" description="Helical" evidence="8">
    <location>
        <begin position="225"/>
        <end position="242"/>
    </location>
</feature>
<feature type="compositionally biased region" description="Basic and acidic residues" evidence="7">
    <location>
        <begin position="878"/>
        <end position="889"/>
    </location>
</feature>
<dbReference type="InterPro" id="IPR013525">
    <property type="entry name" value="ABC2_TM"/>
</dbReference>
<dbReference type="Pfam" id="PF23321">
    <property type="entry name" value="R1_ABCA1"/>
    <property type="match status" value="1"/>
</dbReference>
<dbReference type="Gene3D" id="3.40.50.300">
    <property type="entry name" value="P-loop containing nucleotide triphosphate hydrolases"/>
    <property type="match status" value="1"/>
</dbReference>
<evidence type="ECO:0000256" key="5">
    <source>
        <dbReference type="ARBA" id="ARBA00022989"/>
    </source>
</evidence>
<dbReference type="EMBL" id="JAOAOG010000343">
    <property type="protein sequence ID" value="KAJ6226419.1"/>
    <property type="molecule type" value="Genomic_DNA"/>
</dbReference>
<evidence type="ECO:0000256" key="6">
    <source>
        <dbReference type="ARBA" id="ARBA00023136"/>
    </source>
</evidence>
<dbReference type="CDD" id="cd03263">
    <property type="entry name" value="ABC_subfamily_A"/>
    <property type="match status" value="1"/>
</dbReference>
<keyword evidence="4" id="KW-0067">ATP-binding</keyword>
<feature type="compositionally biased region" description="Low complexity" evidence="7">
    <location>
        <begin position="908"/>
        <end position="919"/>
    </location>
</feature>
<keyword evidence="11" id="KW-1185">Reference proteome</keyword>
<feature type="compositionally biased region" description="Low complexity" evidence="7">
    <location>
        <begin position="463"/>
        <end position="487"/>
    </location>
</feature>
<feature type="domain" description="ABC transporter" evidence="9">
    <location>
        <begin position="534"/>
        <end position="764"/>
    </location>
</feature>
<keyword evidence="5 8" id="KW-1133">Transmembrane helix</keyword>
<feature type="transmembrane region" description="Helical" evidence="8">
    <location>
        <begin position="29"/>
        <end position="47"/>
    </location>
</feature>
<feature type="transmembrane region" description="Helical" evidence="8">
    <location>
        <begin position="360"/>
        <end position="377"/>
    </location>
</feature>
<dbReference type="InterPro" id="IPR017871">
    <property type="entry name" value="ABC_transporter-like_CS"/>
</dbReference>
<dbReference type="SUPFAM" id="SSF52540">
    <property type="entry name" value="P-loop containing nucleoside triphosphate hydrolases"/>
    <property type="match status" value="1"/>
</dbReference>
<evidence type="ECO:0000256" key="1">
    <source>
        <dbReference type="ARBA" id="ARBA00004141"/>
    </source>
</evidence>
<comment type="subcellular location">
    <subcellularLocation>
        <location evidence="1">Membrane</location>
        <topology evidence="1">Multi-pass membrane protein</topology>
    </subcellularLocation>
</comment>
<evidence type="ECO:0000256" key="4">
    <source>
        <dbReference type="ARBA" id="ARBA00022840"/>
    </source>
</evidence>
<feature type="transmembrane region" description="Helical" evidence="8">
    <location>
        <begin position="332"/>
        <end position="354"/>
    </location>
</feature>
<gene>
    <name evidence="10" type="ORF">M0813_10848</name>
</gene>
<proteinExistence type="predicted"/>
<feature type="transmembrane region" description="Helical" evidence="8">
    <location>
        <begin position="403"/>
        <end position="427"/>
    </location>
</feature>
<evidence type="ECO:0000256" key="2">
    <source>
        <dbReference type="ARBA" id="ARBA00022692"/>
    </source>
</evidence>
<dbReference type="Proteomes" id="UP001150062">
    <property type="component" value="Unassembled WGS sequence"/>
</dbReference>
<comment type="caution">
    <text evidence="10">The sequence shown here is derived from an EMBL/GenBank/DDBJ whole genome shotgun (WGS) entry which is preliminary data.</text>
</comment>
<dbReference type="Pfam" id="PF12698">
    <property type="entry name" value="ABC2_membrane_3"/>
    <property type="match status" value="1"/>
</dbReference>
<evidence type="ECO:0000313" key="10">
    <source>
        <dbReference type="EMBL" id="KAJ6226419.1"/>
    </source>
</evidence>
<dbReference type="Pfam" id="PF00005">
    <property type="entry name" value="ABC_tran"/>
    <property type="match status" value="1"/>
</dbReference>
<keyword evidence="2 8" id="KW-0812">Transmembrane</keyword>
<reference evidence="10" key="1">
    <citation type="submission" date="2022-08" db="EMBL/GenBank/DDBJ databases">
        <title>Novel sulfate-reducing endosymbionts in the free-living metamonad Anaeramoeba.</title>
        <authorList>
            <person name="Jerlstrom-Hultqvist J."/>
            <person name="Cepicka I."/>
            <person name="Gallot-Lavallee L."/>
            <person name="Salas-Leiva D."/>
            <person name="Curtis B.A."/>
            <person name="Zahonova K."/>
            <person name="Pipaliya S."/>
            <person name="Dacks J."/>
            <person name="Roger A.J."/>
        </authorList>
    </citation>
    <scope>NUCLEOTIDE SEQUENCE</scope>
    <source>
        <strain evidence="10">Schooner1</strain>
    </source>
</reference>
<evidence type="ECO:0000259" key="9">
    <source>
        <dbReference type="PROSITE" id="PS50893"/>
    </source>
</evidence>
<dbReference type="PROSITE" id="PS50893">
    <property type="entry name" value="ABC_TRANSPORTER_2"/>
    <property type="match status" value="1"/>
</dbReference>
<dbReference type="InterPro" id="IPR003593">
    <property type="entry name" value="AAA+_ATPase"/>
</dbReference>